<accession>A0ABN0VIR1</accession>
<keyword evidence="2" id="KW-1185">Reference proteome</keyword>
<name>A0ABN0VIR1_9ACTN</name>
<organism evidence="1 2">
    <name type="scientific">Streptomyces polychromogenes</name>
    <dbReference type="NCBI Taxonomy" id="67342"/>
    <lineage>
        <taxon>Bacteria</taxon>
        <taxon>Bacillati</taxon>
        <taxon>Actinomycetota</taxon>
        <taxon>Actinomycetes</taxon>
        <taxon>Kitasatosporales</taxon>
        <taxon>Streptomycetaceae</taxon>
        <taxon>Streptomyces</taxon>
    </lineage>
</organism>
<comment type="caution">
    <text evidence="1">The sequence shown here is derived from an EMBL/GenBank/DDBJ whole genome shotgun (WGS) entry which is preliminary data.</text>
</comment>
<dbReference type="EMBL" id="BAAABV010000023">
    <property type="protein sequence ID" value="GAA0305700.1"/>
    <property type="molecule type" value="Genomic_DNA"/>
</dbReference>
<gene>
    <name evidence="1" type="ORF">GCM10010302_50460</name>
</gene>
<proteinExistence type="predicted"/>
<dbReference type="Proteomes" id="UP001501867">
    <property type="component" value="Unassembled WGS sequence"/>
</dbReference>
<evidence type="ECO:0008006" key="3">
    <source>
        <dbReference type="Google" id="ProtNLM"/>
    </source>
</evidence>
<sequence length="79" mass="8487">MSRIVRAFIPYRLASPAQTPPISRPSRGRVSALMVFSFVSGFARFPLVLGAMNQYSRGTADRTSVHGPSPTLGILGVLP</sequence>
<evidence type="ECO:0000313" key="2">
    <source>
        <dbReference type="Proteomes" id="UP001501867"/>
    </source>
</evidence>
<evidence type="ECO:0000313" key="1">
    <source>
        <dbReference type="EMBL" id="GAA0305700.1"/>
    </source>
</evidence>
<protein>
    <recommendedName>
        <fullName evidence="3">MFS transporter</fullName>
    </recommendedName>
</protein>
<reference evidence="1 2" key="1">
    <citation type="journal article" date="2019" name="Int. J. Syst. Evol. Microbiol.">
        <title>The Global Catalogue of Microorganisms (GCM) 10K type strain sequencing project: providing services to taxonomists for standard genome sequencing and annotation.</title>
        <authorList>
            <consortium name="The Broad Institute Genomics Platform"/>
            <consortium name="The Broad Institute Genome Sequencing Center for Infectious Disease"/>
            <person name="Wu L."/>
            <person name="Ma J."/>
        </authorList>
    </citation>
    <scope>NUCLEOTIDE SEQUENCE [LARGE SCALE GENOMIC DNA]</scope>
    <source>
        <strain evidence="1 2">JCM 4505</strain>
    </source>
</reference>